<dbReference type="AlphaFoldDB" id="A0A225ECI9"/>
<protein>
    <submittedName>
        <fullName evidence="2">Uncharacterized protein</fullName>
    </submittedName>
</protein>
<name>A0A225ECI9_9BACT</name>
<organism evidence="2 3">
    <name type="scientific">Fimbriiglobus ruber</name>
    <dbReference type="NCBI Taxonomy" id="1908690"/>
    <lineage>
        <taxon>Bacteria</taxon>
        <taxon>Pseudomonadati</taxon>
        <taxon>Planctomycetota</taxon>
        <taxon>Planctomycetia</taxon>
        <taxon>Gemmatales</taxon>
        <taxon>Gemmataceae</taxon>
        <taxon>Fimbriiglobus</taxon>
    </lineage>
</organism>
<comment type="caution">
    <text evidence="2">The sequence shown here is derived from an EMBL/GenBank/DDBJ whole genome shotgun (WGS) entry which is preliminary data.</text>
</comment>
<gene>
    <name evidence="2" type="ORF">FRUB_00748</name>
</gene>
<dbReference type="EMBL" id="NIDE01000001">
    <property type="protein sequence ID" value="OWK47049.1"/>
    <property type="molecule type" value="Genomic_DNA"/>
</dbReference>
<accession>A0A225ECI9</accession>
<sequence length="107" mass="11685">MEAMDATMPFPNKQTVDGLKSVWSGRLVRVKAGAAAELTRFEGRVGRVVTVNYDGRAIVDFADGKGECGWYDVANFEAVLEEVTDDAEKKKYDPTASAAQRVPARQS</sequence>
<evidence type="ECO:0000313" key="3">
    <source>
        <dbReference type="Proteomes" id="UP000214646"/>
    </source>
</evidence>
<feature type="region of interest" description="Disordered" evidence="1">
    <location>
        <begin position="85"/>
        <end position="107"/>
    </location>
</feature>
<proteinExistence type="predicted"/>
<dbReference type="Proteomes" id="UP000214646">
    <property type="component" value="Unassembled WGS sequence"/>
</dbReference>
<evidence type="ECO:0000313" key="2">
    <source>
        <dbReference type="EMBL" id="OWK47049.1"/>
    </source>
</evidence>
<reference evidence="3" key="1">
    <citation type="submission" date="2017-06" db="EMBL/GenBank/DDBJ databases">
        <title>Genome analysis of Fimbriiglobus ruber SP5, the first member of the order Planctomycetales with confirmed chitinolytic capability.</title>
        <authorList>
            <person name="Ravin N.V."/>
            <person name="Rakitin A.L."/>
            <person name="Ivanova A.A."/>
            <person name="Beletsky A.V."/>
            <person name="Kulichevskaya I.S."/>
            <person name="Mardanov A.V."/>
            <person name="Dedysh S.N."/>
        </authorList>
    </citation>
    <scope>NUCLEOTIDE SEQUENCE [LARGE SCALE GENOMIC DNA]</scope>
    <source>
        <strain evidence="3">SP5</strain>
    </source>
</reference>
<keyword evidence="3" id="KW-1185">Reference proteome</keyword>
<evidence type="ECO:0000256" key="1">
    <source>
        <dbReference type="SAM" id="MobiDB-lite"/>
    </source>
</evidence>